<dbReference type="AlphaFoldDB" id="A0A8T0T7J5"/>
<gene>
    <name evidence="1" type="ORF">PVAP13_4NG242122</name>
</gene>
<evidence type="ECO:0000313" key="2">
    <source>
        <dbReference type="Proteomes" id="UP000823388"/>
    </source>
</evidence>
<proteinExistence type="predicted"/>
<organism evidence="1 2">
    <name type="scientific">Panicum virgatum</name>
    <name type="common">Blackwell switchgrass</name>
    <dbReference type="NCBI Taxonomy" id="38727"/>
    <lineage>
        <taxon>Eukaryota</taxon>
        <taxon>Viridiplantae</taxon>
        <taxon>Streptophyta</taxon>
        <taxon>Embryophyta</taxon>
        <taxon>Tracheophyta</taxon>
        <taxon>Spermatophyta</taxon>
        <taxon>Magnoliopsida</taxon>
        <taxon>Liliopsida</taxon>
        <taxon>Poales</taxon>
        <taxon>Poaceae</taxon>
        <taxon>PACMAD clade</taxon>
        <taxon>Panicoideae</taxon>
        <taxon>Panicodae</taxon>
        <taxon>Paniceae</taxon>
        <taxon>Panicinae</taxon>
        <taxon>Panicum</taxon>
        <taxon>Panicum sect. Hiantes</taxon>
    </lineage>
</organism>
<name>A0A8T0T7J5_PANVG</name>
<reference evidence="1" key="1">
    <citation type="submission" date="2020-05" db="EMBL/GenBank/DDBJ databases">
        <title>WGS assembly of Panicum virgatum.</title>
        <authorList>
            <person name="Lovell J.T."/>
            <person name="Jenkins J."/>
            <person name="Shu S."/>
            <person name="Juenger T.E."/>
            <person name="Schmutz J."/>
        </authorList>
    </citation>
    <scope>NUCLEOTIDE SEQUENCE</scope>
    <source>
        <strain evidence="1">AP13</strain>
    </source>
</reference>
<evidence type="ECO:0000313" key="1">
    <source>
        <dbReference type="EMBL" id="KAG2607351.1"/>
    </source>
</evidence>
<accession>A0A8T0T7J5</accession>
<sequence length="173" mass="18855">MQRAPMLFVGRSLFAEVLARGSDLIHCNSNDGEIKVEGVLHYGKSGLTYHRGLLPIACQDDWENYANGVMKNEIPLIDLLVSKLSHDSIPHMHSPPRNNPPIANRSGNVQHTVVVLDAESGPNFDGISHDPAAQCHNHDDVTPAQEIPLSQNHPRDIAYNIIVPPIPPATSTG</sequence>
<protein>
    <submittedName>
        <fullName evidence="1">Uncharacterized protein</fullName>
    </submittedName>
</protein>
<feature type="non-terminal residue" evidence="1">
    <location>
        <position position="173"/>
    </location>
</feature>
<keyword evidence="2" id="KW-1185">Reference proteome</keyword>
<dbReference type="Proteomes" id="UP000823388">
    <property type="component" value="Chromosome 4N"/>
</dbReference>
<dbReference type="EMBL" id="CM029044">
    <property type="protein sequence ID" value="KAG2607351.1"/>
    <property type="molecule type" value="Genomic_DNA"/>
</dbReference>
<comment type="caution">
    <text evidence="1">The sequence shown here is derived from an EMBL/GenBank/DDBJ whole genome shotgun (WGS) entry which is preliminary data.</text>
</comment>